<evidence type="ECO:0000256" key="8">
    <source>
        <dbReference type="PROSITE-ProRule" id="PRU01360"/>
    </source>
</evidence>
<dbReference type="InterPro" id="IPR036942">
    <property type="entry name" value="Beta-barrel_TonB_sf"/>
</dbReference>
<dbReference type="InterPro" id="IPR000531">
    <property type="entry name" value="Beta-barrel_TonB"/>
</dbReference>
<comment type="subcellular location">
    <subcellularLocation>
        <location evidence="1 8">Cell outer membrane</location>
        <topology evidence="1 8">Multi-pass membrane protein</topology>
    </subcellularLocation>
</comment>
<dbReference type="PROSITE" id="PS52016">
    <property type="entry name" value="TONB_DEPENDENT_REC_3"/>
    <property type="match status" value="1"/>
</dbReference>
<proteinExistence type="inferred from homology"/>
<evidence type="ECO:0000256" key="3">
    <source>
        <dbReference type="ARBA" id="ARBA00022452"/>
    </source>
</evidence>
<dbReference type="SUPFAM" id="SSF56935">
    <property type="entry name" value="Porins"/>
    <property type="match status" value="1"/>
</dbReference>
<keyword evidence="4 8" id="KW-0812">Transmembrane</keyword>
<name>E6MRR6_9BACT</name>
<dbReference type="InterPro" id="IPR023996">
    <property type="entry name" value="TonB-dep_OMP_SusC/RagA"/>
</dbReference>
<dbReference type="Pfam" id="PF07715">
    <property type="entry name" value="Plug"/>
    <property type="match status" value="1"/>
</dbReference>
<dbReference type="AlphaFoldDB" id="E6MRR6"/>
<keyword evidence="5 9" id="KW-0798">TonB box</keyword>
<protein>
    <submittedName>
        <fullName evidence="12">TonB-linked outer membrane protein, SusC/RagA family</fullName>
    </submittedName>
</protein>
<dbReference type="SUPFAM" id="SSF49464">
    <property type="entry name" value="Carboxypeptidase regulatory domain-like"/>
    <property type="match status" value="1"/>
</dbReference>
<dbReference type="Gene3D" id="2.60.40.1120">
    <property type="entry name" value="Carboxypeptidase-like, regulatory domain"/>
    <property type="match status" value="1"/>
</dbReference>
<gene>
    <name evidence="12" type="ORF">HMPREF9420_2184</name>
</gene>
<dbReference type="EMBL" id="AEQO01000173">
    <property type="protein sequence ID" value="EFV03672.1"/>
    <property type="molecule type" value="Genomic_DNA"/>
</dbReference>
<dbReference type="InterPro" id="IPR039426">
    <property type="entry name" value="TonB-dep_rcpt-like"/>
</dbReference>
<evidence type="ECO:0000256" key="9">
    <source>
        <dbReference type="RuleBase" id="RU003357"/>
    </source>
</evidence>
<dbReference type="NCBIfam" id="TIGR04056">
    <property type="entry name" value="OMP_RagA_SusC"/>
    <property type="match status" value="1"/>
</dbReference>
<keyword evidence="7 8" id="KW-0998">Cell outer membrane</keyword>
<evidence type="ECO:0000256" key="1">
    <source>
        <dbReference type="ARBA" id="ARBA00004571"/>
    </source>
</evidence>
<dbReference type="FunFam" id="2.170.130.10:FF:000024">
    <property type="entry name" value="Outer membrane protein"/>
    <property type="match status" value="1"/>
</dbReference>
<organism evidence="12 13">
    <name type="scientific">Segatella salivae DSM 15606</name>
    <dbReference type="NCBI Taxonomy" id="888832"/>
    <lineage>
        <taxon>Bacteria</taxon>
        <taxon>Pseudomonadati</taxon>
        <taxon>Bacteroidota</taxon>
        <taxon>Bacteroidia</taxon>
        <taxon>Bacteroidales</taxon>
        <taxon>Prevotellaceae</taxon>
        <taxon>Segatella</taxon>
    </lineage>
</organism>
<feature type="domain" description="TonB-dependent receptor-like beta-barrel" evidence="10">
    <location>
        <begin position="484"/>
        <end position="890"/>
    </location>
</feature>
<feature type="domain" description="TonB-dependent receptor plug" evidence="11">
    <location>
        <begin position="145"/>
        <end position="253"/>
    </location>
</feature>
<dbReference type="HOGENOM" id="CLU_004317_1_1_10"/>
<reference evidence="12 13" key="1">
    <citation type="submission" date="2010-12" db="EMBL/GenBank/DDBJ databases">
        <authorList>
            <person name="Muzny D."/>
            <person name="Qin X."/>
            <person name="Deng J."/>
            <person name="Jiang H."/>
            <person name="Liu Y."/>
            <person name="Qu J."/>
            <person name="Song X.-Z."/>
            <person name="Zhang L."/>
            <person name="Thornton R."/>
            <person name="Coyle M."/>
            <person name="Francisco L."/>
            <person name="Jackson L."/>
            <person name="Javaid M."/>
            <person name="Korchina V."/>
            <person name="Kovar C."/>
            <person name="Mata R."/>
            <person name="Mathew T."/>
            <person name="Ngo R."/>
            <person name="Nguyen L."/>
            <person name="Nguyen N."/>
            <person name="Okwuonu G."/>
            <person name="Ongeri F."/>
            <person name="Pham C."/>
            <person name="Simmons D."/>
            <person name="Wilczek-Boney K."/>
            <person name="Hale W."/>
            <person name="Jakkamsetti A."/>
            <person name="Pham P."/>
            <person name="Ruth R."/>
            <person name="San Lucas F."/>
            <person name="Warren J."/>
            <person name="Zhang J."/>
            <person name="Zhao Z."/>
            <person name="Zhou C."/>
            <person name="Zhu D."/>
            <person name="Lee S."/>
            <person name="Bess C."/>
            <person name="Blankenburg K."/>
            <person name="Forbes L."/>
            <person name="Fu Q."/>
            <person name="Gubbala S."/>
            <person name="Hirani K."/>
            <person name="Jayaseelan J.C."/>
            <person name="Lara F."/>
            <person name="Munidasa M."/>
            <person name="Palculict T."/>
            <person name="Patil S."/>
            <person name="Pu L.-L."/>
            <person name="Saada N."/>
            <person name="Tang L."/>
            <person name="Weissenberger G."/>
            <person name="Zhu Y."/>
            <person name="Hemphill L."/>
            <person name="Shang Y."/>
            <person name="Youmans B."/>
            <person name="Ayvaz T."/>
            <person name="Ross M."/>
            <person name="Santibanez J."/>
            <person name="Aqrawi P."/>
            <person name="Gross S."/>
            <person name="Joshi V."/>
            <person name="Fowler G."/>
            <person name="Nazareth L."/>
            <person name="Reid J."/>
            <person name="Worley K."/>
            <person name="Petrosino J."/>
            <person name="Highlander S."/>
            <person name="Gibbs R."/>
        </authorList>
    </citation>
    <scope>NUCLEOTIDE SEQUENCE [LARGE SCALE GENOMIC DNA]</scope>
    <source>
        <strain evidence="12 13">DSM 15606</strain>
    </source>
</reference>
<dbReference type="Pfam" id="PF00593">
    <property type="entry name" value="TonB_dep_Rec_b-barrel"/>
    <property type="match status" value="1"/>
</dbReference>
<comment type="caution">
    <text evidence="12">The sequence shown here is derived from an EMBL/GenBank/DDBJ whole genome shotgun (WGS) entry which is preliminary data.</text>
</comment>
<keyword evidence="3 8" id="KW-1134">Transmembrane beta strand</keyword>
<comment type="similarity">
    <text evidence="8 9">Belongs to the TonB-dependent receptor family.</text>
</comment>
<keyword evidence="6 8" id="KW-0472">Membrane</keyword>
<evidence type="ECO:0000259" key="11">
    <source>
        <dbReference type="Pfam" id="PF07715"/>
    </source>
</evidence>
<keyword evidence="13" id="KW-1185">Reference proteome</keyword>
<dbReference type="InterPro" id="IPR008969">
    <property type="entry name" value="CarboxyPept-like_regulatory"/>
</dbReference>
<dbReference type="Gene3D" id="2.40.170.20">
    <property type="entry name" value="TonB-dependent receptor, beta-barrel domain"/>
    <property type="match status" value="1"/>
</dbReference>
<dbReference type="eggNOG" id="COG4771">
    <property type="taxonomic scope" value="Bacteria"/>
</dbReference>
<evidence type="ECO:0000256" key="7">
    <source>
        <dbReference type="ARBA" id="ARBA00023237"/>
    </source>
</evidence>
<sequence>MTKQTFNLSSFMKQRLFRNVSRKILFSLIGVSTILSIVPQKSIAKINVINGVLQKNAIKGRILDATGEPVIGATIKVKGTTNGALSDLDGYYTINAQVGDQLEISYIGYKTRTIKAVQGPNNIILQEDSKNLNEVVVVGFGTQKKVNLTGSVAVVDGKKLTQRPVQSAAQALQGIVPGLQISNSSGGSLESNPSINIRGTATIGEGSSGSPLVLIDGMEGDINTINSQDIESISVLKDAAASSIYGSRAPFGVILITTKGGNKEGKVVVNYNNSFRFSNLIRGKHMMNSVDFASWMNDARTNTGSSVFFENNRMKQIIAYHNATPYTPGVRKADDGTLLYAIPAKPDNSVWQDGYAYGIDDIDWYNVVYKKTAFAHEHNASVSGGNDKFNYYVSGNYLYNGGFMDMGSDNYKRFNGTAKIGAQLARWIRMNYNMRFTRANYERPSALTNGLYSDMARQGWPVLPLYDRNGYLFSSPSPALGLKTGGQDRKETDIIYHQLSFVLEPIRNWITHVDFNYKIDNSIRHWDSQRTYNHNVAGEPVIYNQNSNVHEDEFKDNYLNFQLYTEYNKSIAEKHNFHIMGGFQCEQLRRTEFGLQRNGIIDPEKSEVDLTNGLSYQGVAITPNVNGARNQWQTAGFFGRINYNYAERYLAELNLRYDGTSKFRSDKMWKLFPSISLGWRISEENFMKNTKDWLSNLKLRLSYGSLGNQNIDNWYQTYQTIAYRAFTGYWLQNGQKTNTTSAPGLVSSLLTWEKVESYNVGLDFGFLNNRLTGSFDYFVRNTKNMVGKAPELPSILGTGVPVTNNTDLRTNGWELQLSWNDQLANGLHYGVTFNLSDSRTKITRYPNNPTNSIDTYIKGRYINEIWGYTTKGIAKSNEEMNAHLSTTDQSTIGSNWAAGDIMYEDTNNDKQINDGARTITDHGDLKVIGNSTPRFLWGIDLNASWKGFDIRAFFQGVMKRDAWLGGSWGSLEYYFGATNSGEWWATGITAVKDYYRDANTWSVANGYQKANQDAFLPRATFSNKNERCQTRYLMNAAYMRLKNFQAGYTIPRNITTKWGISNMRVFVSIENLFTITKMPKQFDPEIIGTDSRHSNGYPLSKTFSFGINVTF</sequence>
<dbReference type="STRING" id="888832.HMPREF9420_2184"/>
<dbReference type="InterPro" id="IPR012910">
    <property type="entry name" value="Plug_dom"/>
</dbReference>
<evidence type="ECO:0000256" key="2">
    <source>
        <dbReference type="ARBA" id="ARBA00022448"/>
    </source>
</evidence>
<evidence type="ECO:0000256" key="6">
    <source>
        <dbReference type="ARBA" id="ARBA00023136"/>
    </source>
</evidence>
<evidence type="ECO:0000313" key="13">
    <source>
        <dbReference type="Proteomes" id="UP000003874"/>
    </source>
</evidence>
<dbReference type="NCBIfam" id="TIGR04057">
    <property type="entry name" value="SusC_RagA_signa"/>
    <property type="match status" value="1"/>
</dbReference>
<accession>E6MRR6</accession>
<keyword evidence="2 8" id="KW-0813">Transport</keyword>
<dbReference type="Proteomes" id="UP000003874">
    <property type="component" value="Unassembled WGS sequence"/>
</dbReference>
<evidence type="ECO:0000256" key="5">
    <source>
        <dbReference type="ARBA" id="ARBA00023077"/>
    </source>
</evidence>
<dbReference type="Gene3D" id="2.170.130.10">
    <property type="entry name" value="TonB-dependent receptor, plug domain"/>
    <property type="match status" value="1"/>
</dbReference>
<dbReference type="GO" id="GO:0009279">
    <property type="term" value="C:cell outer membrane"/>
    <property type="evidence" value="ECO:0007669"/>
    <property type="project" value="UniProtKB-SubCell"/>
</dbReference>
<evidence type="ECO:0000256" key="4">
    <source>
        <dbReference type="ARBA" id="ARBA00022692"/>
    </source>
</evidence>
<dbReference type="Pfam" id="PF13715">
    <property type="entry name" value="CarbopepD_reg_2"/>
    <property type="match status" value="1"/>
</dbReference>
<dbReference type="InterPro" id="IPR023997">
    <property type="entry name" value="TonB-dep_OMP_SusC/RagA_CS"/>
</dbReference>
<evidence type="ECO:0000313" key="12">
    <source>
        <dbReference type="EMBL" id="EFV03672.1"/>
    </source>
</evidence>
<dbReference type="InterPro" id="IPR037066">
    <property type="entry name" value="Plug_dom_sf"/>
</dbReference>
<evidence type="ECO:0000259" key="10">
    <source>
        <dbReference type="Pfam" id="PF00593"/>
    </source>
</evidence>